<evidence type="ECO:0000313" key="3">
    <source>
        <dbReference type="Proteomes" id="UP000658131"/>
    </source>
</evidence>
<accession>A0ABR7NMD7</accession>
<evidence type="ECO:0000313" key="2">
    <source>
        <dbReference type="EMBL" id="MBC8576808.1"/>
    </source>
</evidence>
<dbReference type="Gene3D" id="3.40.50.2020">
    <property type="match status" value="1"/>
</dbReference>
<dbReference type="Proteomes" id="UP000658131">
    <property type="component" value="Unassembled WGS sequence"/>
</dbReference>
<dbReference type="SUPFAM" id="SSF53271">
    <property type="entry name" value="PRTase-like"/>
    <property type="match status" value="1"/>
</dbReference>
<dbReference type="PANTHER" id="PTHR43218:SF1">
    <property type="entry name" value="PHOSPHORIBOSYLTRANSFERASE"/>
    <property type="match status" value="1"/>
</dbReference>
<keyword evidence="3" id="KW-1185">Reference proteome</keyword>
<dbReference type="EMBL" id="JACRTB010000015">
    <property type="protein sequence ID" value="MBC8576808.1"/>
    <property type="molecule type" value="Genomic_DNA"/>
</dbReference>
<keyword evidence="2" id="KW-0328">Glycosyltransferase</keyword>
<dbReference type="CDD" id="cd06223">
    <property type="entry name" value="PRTases_typeI"/>
    <property type="match status" value="1"/>
</dbReference>
<keyword evidence="2" id="KW-0808">Transferase</keyword>
<name>A0ABR7NMD7_9FIRM</name>
<dbReference type="EC" id="2.4.2.7" evidence="2"/>
<proteinExistence type="predicted"/>
<comment type="caution">
    <text evidence="2">The sequence shown here is derived from an EMBL/GenBank/DDBJ whole genome shotgun (WGS) entry which is preliminary data.</text>
</comment>
<dbReference type="PANTHER" id="PTHR43218">
    <property type="entry name" value="PHOSPHORIBOSYLTRANSFERASE-RELATED"/>
    <property type="match status" value="1"/>
</dbReference>
<gene>
    <name evidence="2" type="ORF">H8717_10395</name>
</gene>
<dbReference type="GO" id="GO:0003999">
    <property type="term" value="F:adenine phosphoribosyltransferase activity"/>
    <property type="evidence" value="ECO:0007669"/>
    <property type="project" value="UniProtKB-EC"/>
</dbReference>
<evidence type="ECO:0000259" key="1">
    <source>
        <dbReference type="Pfam" id="PF00156"/>
    </source>
</evidence>
<dbReference type="InterPro" id="IPR029057">
    <property type="entry name" value="PRTase-like"/>
</dbReference>
<sequence length="182" mass="19960">MEKFYDITVAGVKRRLPIVQISDRLAVASFVMLGDCEVVCAAAQALKDMVPEADWLVTAEAKGIPLAHELARRLGMSRYIVARKSIKPYMEHPMDVTVNSITTQKEQHLCLDGQDAEKIRGRRVLLVDDVISTGESIEAIRTLVEKAGGNVIGKVCILTEGDPEKHKGIIRLGNLPLFPISG</sequence>
<dbReference type="InterPro" id="IPR000836">
    <property type="entry name" value="PRTase_dom"/>
</dbReference>
<reference evidence="2 3" key="1">
    <citation type="submission" date="2020-08" db="EMBL/GenBank/DDBJ databases">
        <title>Genome public.</title>
        <authorList>
            <person name="Liu C."/>
            <person name="Sun Q."/>
        </authorList>
    </citation>
    <scope>NUCLEOTIDE SEQUENCE [LARGE SCALE GENOMIC DNA]</scope>
    <source>
        <strain evidence="2 3">BX1</strain>
    </source>
</reference>
<feature type="domain" description="Phosphoribosyltransferase" evidence="1">
    <location>
        <begin position="50"/>
        <end position="167"/>
    </location>
</feature>
<organism evidence="2 3">
    <name type="scientific">Yanshouia hominis</name>
    <dbReference type="NCBI Taxonomy" id="2763673"/>
    <lineage>
        <taxon>Bacteria</taxon>
        <taxon>Bacillati</taxon>
        <taxon>Bacillota</taxon>
        <taxon>Clostridia</taxon>
        <taxon>Eubacteriales</taxon>
        <taxon>Oscillospiraceae</taxon>
        <taxon>Yanshouia</taxon>
    </lineage>
</organism>
<dbReference type="NCBIfam" id="NF005592">
    <property type="entry name" value="PRK07322.1"/>
    <property type="match status" value="1"/>
</dbReference>
<protein>
    <submittedName>
        <fullName evidence="2">Adenine phosphoribosyltransferase</fullName>
        <ecNumber evidence="2">2.4.2.7</ecNumber>
    </submittedName>
</protein>
<dbReference type="RefSeq" id="WP_262400311.1">
    <property type="nucleotide sequence ID" value="NZ_JACRTB010000015.1"/>
</dbReference>
<dbReference type="Pfam" id="PF00156">
    <property type="entry name" value="Pribosyltran"/>
    <property type="match status" value="1"/>
</dbReference>